<reference evidence="1 2" key="1">
    <citation type="journal article" date="2014" name="Genome Biol. Evol.">
        <title>Acetic acid bacteria genomes reveal functional traits for adaptation to life in insect guts.</title>
        <authorList>
            <person name="Chouaia B."/>
            <person name="Gaiarsa S."/>
            <person name="Crotti E."/>
            <person name="Comandatore F."/>
            <person name="Degli Esposti M."/>
            <person name="Ricci I."/>
            <person name="Alma A."/>
            <person name="Favia G."/>
            <person name="Bandi C."/>
            <person name="Daffonchio D."/>
        </authorList>
    </citation>
    <scope>NUCLEOTIDE SEQUENCE [LARGE SCALE GENOMIC DNA]</scope>
    <source>
        <strain evidence="1 2">SF2.1</strain>
    </source>
</reference>
<dbReference type="Proteomes" id="UP000027583">
    <property type="component" value="Unassembled WGS sequence"/>
</dbReference>
<sequence>MNDTSMNSVQIATDPAAHAYAIIDASGEVVNRIVWDGRGNLILPTGQYWVEDDASAYPIGSTYKAPTPTSGTAG</sequence>
<proteinExistence type="predicted"/>
<reference evidence="1 2" key="2">
    <citation type="journal article" date="2014" name="PLoS ONE">
        <title>Evolution of mitochondria reconstructed from the energy metabolism of living bacteria.</title>
        <authorList>
            <person name="Degli Esposti M."/>
            <person name="Chouaia B."/>
            <person name="Comandatore F."/>
            <person name="Crotti E."/>
            <person name="Sassera D."/>
            <person name="Lievens P.M."/>
            <person name="Daffonchio D."/>
            <person name="Bandi C."/>
        </authorList>
    </citation>
    <scope>NUCLEOTIDE SEQUENCE [LARGE SCALE GENOMIC DNA]</scope>
    <source>
        <strain evidence="1 2">SF2.1</strain>
    </source>
</reference>
<dbReference type="RefSeq" id="WP_152530088.1">
    <property type="nucleotide sequence ID" value="NZ_CBLX010000009.1"/>
</dbReference>
<dbReference type="AlphaFoldDB" id="A0A060QKQ9"/>
<dbReference type="EMBL" id="CBLX010000009">
    <property type="protein sequence ID" value="CDG39652.1"/>
    <property type="molecule type" value="Genomic_DNA"/>
</dbReference>
<protein>
    <submittedName>
        <fullName evidence="1">Uncharacterized protein</fullName>
    </submittedName>
</protein>
<gene>
    <name evidence="1" type="ORF">ASAP_1607</name>
</gene>
<organism evidence="1 2">
    <name type="scientific">Asaia bogorensis</name>
    <dbReference type="NCBI Taxonomy" id="91915"/>
    <lineage>
        <taxon>Bacteria</taxon>
        <taxon>Pseudomonadati</taxon>
        <taxon>Pseudomonadota</taxon>
        <taxon>Alphaproteobacteria</taxon>
        <taxon>Acetobacterales</taxon>
        <taxon>Acetobacteraceae</taxon>
        <taxon>Asaia</taxon>
    </lineage>
</organism>
<accession>A0A060QKQ9</accession>
<evidence type="ECO:0000313" key="1">
    <source>
        <dbReference type="EMBL" id="CDG39652.1"/>
    </source>
</evidence>
<name>A0A060QKQ9_9PROT</name>
<evidence type="ECO:0000313" key="2">
    <source>
        <dbReference type="Proteomes" id="UP000027583"/>
    </source>
</evidence>
<comment type="caution">
    <text evidence="1">The sequence shown here is derived from an EMBL/GenBank/DDBJ whole genome shotgun (WGS) entry which is preliminary data.</text>
</comment>